<accession>A0A8X6M9J6</accession>
<gene>
    <name evidence="1" type="ORF">TNIN_40701</name>
</gene>
<dbReference type="EMBL" id="BMAV01024531">
    <property type="protein sequence ID" value="GFS33734.1"/>
    <property type="molecule type" value="Genomic_DNA"/>
</dbReference>
<dbReference type="Proteomes" id="UP000886998">
    <property type="component" value="Unassembled WGS sequence"/>
</dbReference>
<sequence>PCSIAGGAAETVMLCARITYATVTFIQTSVGFSFNPLDFLFYYKKCCCLSVLVDLLAWREDVAQCLAMESS</sequence>
<reference evidence="1" key="1">
    <citation type="submission" date="2020-08" db="EMBL/GenBank/DDBJ databases">
        <title>Multicomponent nature underlies the extraordinary mechanical properties of spider dragline silk.</title>
        <authorList>
            <person name="Kono N."/>
            <person name="Nakamura H."/>
            <person name="Mori M."/>
            <person name="Yoshida Y."/>
            <person name="Ohtoshi R."/>
            <person name="Malay A.D."/>
            <person name="Moran D.A.P."/>
            <person name="Tomita M."/>
            <person name="Numata K."/>
            <person name="Arakawa K."/>
        </authorList>
    </citation>
    <scope>NUCLEOTIDE SEQUENCE</scope>
</reference>
<comment type="caution">
    <text evidence="1">The sequence shown here is derived from an EMBL/GenBank/DDBJ whole genome shotgun (WGS) entry which is preliminary data.</text>
</comment>
<evidence type="ECO:0000313" key="2">
    <source>
        <dbReference type="Proteomes" id="UP000886998"/>
    </source>
</evidence>
<name>A0A8X6M9J6_9ARAC</name>
<proteinExistence type="predicted"/>
<keyword evidence="2" id="KW-1185">Reference proteome</keyword>
<protein>
    <submittedName>
        <fullName evidence="1">Uncharacterized protein</fullName>
    </submittedName>
</protein>
<organism evidence="1 2">
    <name type="scientific">Trichonephila inaurata madagascariensis</name>
    <dbReference type="NCBI Taxonomy" id="2747483"/>
    <lineage>
        <taxon>Eukaryota</taxon>
        <taxon>Metazoa</taxon>
        <taxon>Ecdysozoa</taxon>
        <taxon>Arthropoda</taxon>
        <taxon>Chelicerata</taxon>
        <taxon>Arachnida</taxon>
        <taxon>Araneae</taxon>
        <taxon>Araneomorphae</taxon>
        <taxon>Entelegynae</taxon>
        <taxon>Araneoidea</taxon>
        <taxon>Nephilidae</taxon>
        <taxon>Trichonephila</taxon>
        <taxon>Trichonephila inaurata</taxon>
    </lineage>
</organism>
<feature type="non-terminal residue" evidence="1">
    <location>
        <position position="1"/>
    </location>
</feature>
<evidence type="ECO:0000313" key="1">
    <source>
        <dbReference type="EMBL" id="GFS33734.1"/>
    </source>
</evidence>
<dbReference type="AlphaFoldDB" id="A0A8X6M9J6"/>